<sequence>MFGKMLGLGFNGSGTLGEIGGLDGKIGGFVGFNGLNGLIGLNGSKIFLGIGSKVFTIGSSNELTCPLGKLKEIVPLVLLKSGFSKLILIIIGQIINYYNTKYLINQFLLINLTRIFNVFFLIYTYIFRKLIFNMIIYCLNIY</sequence>
<dbReference type="RefSeq" id="YP_010781732.1">
    <property type="nucleotide sequence ID" value="NC_075039.1"/>
</dbReference>
<keyword evidence="1" id="KW-1133">Transmembrane helix</keyword>
<dbReference type="KEGG" id="vg:80518496"/>
<protein>
    <submittedName>
        <fullName evidence="2">Putative orfan</fullName>
    </submittedName>
</protein>
<evidence type="ECO:0000256" key="1">
    <source>
        <dbReference type="SAM" id="Phobius"/>
    </source>
</evidence>
<dbReference type="EMBL" id="KY523104">
    <property type="protein sequence ID" value="QKU35079.1"/>
    <property type="molecule type" value="Genomic_DNA"/>
</dbReference>
<evidence type="ECO:0000313" key="2">
    <source>
        <dbReference type="EMBL" id="QKU35079.1"/>
    </source>
</evidence>
<organism evidence="2">
    <name type="scientific">Tupanvirus soda lake</name>
    <dbReference type="NCBI Taxonomy" id="2126985"/>
    <lineage>
        <taxon>Viruses</taxon>
        <taxon>Varidnaviria</taxon>
        <taxon>Bamfordvirae</taxon>
        <taxon>Nucleocytoviricota</taxon>
        <taxon>Megaviricetes</taxon>
        <taxon>Imitervirales</taxon>
        <taxon>Mimiviridae</taxon>
        <taxon>Megamimivirinae</taxon>
        <taxon>Tupanvirus</taxon>
        <taxon>Tupanvirus salinum</taxon>
    </lineage>
</organism>
<feature type="transmembrane region" description="Helical" evidence="1">
    <location>
        <begin position="77"/>
        <end position="98"/>
    </location>
</feature>
<reference evidence="2" key="1">
    <citation type="submission" date="2017-01" db="EMBL/GenBank/DDBJ databases">
        <authorList>
            <person name="Assis F.L."/>
            <person name="Abrahao J.S."/>
            <person name="Silva L."/>
            <person name="Khalil J.B."/>
            <person name="Rodrigues R."/>
            <person name="Silva L.S."/>
            <person name="Arantes T."/>
            <person name="Boratto P."/>
            <person name="Andrade M."/>
            <person name="Kroon E.G."/>
            <person name="Ribeiro B."/>
            <person name="Bergier I."/>
            <person name="Seligmann H."/>
            <person name="Ghigo E."/>
            <person name="Colson P."/>
            <person name="Levasseur A."/>
            <person name="Raoult D."/>
            <person name="Scola B.L."/>
        </authorList>
    </citation>
    <scope>NUCLEOTIDE SEQUENCE</scope>
    <source>
        <strain evidence="2">Soda lake</strain>
    </source>
</reference>
<keyword evidence="1" id="KW-0812">Transmembrane</keyword>
<name>A0A6N1NJX0_9VIRU</name>
<keyword evidence="1" id="KW-0472">Membrane</keyword>
<accession>A0A6N1NJX0</accession>
<proteinExistence type="predicted"/>
<feature type="transmembrane region" description="Helical" evidence="1">
    <location>
        <begin position="104"/>
        <end position="126"/>
    </location>
</feature>
<reference evidence="2" key="2">
    <citation type="journal article" date="2018" name="Nat. Commun.">
        <title>Tailed giant Tupanvirus possesses the most complete translational apparatus of the known virosphere.</title>
        <authorList>
            <person name="Abrahao J."/>
            <person name="Silva L."/>
            <person name="Silva L.S."/>
            <person name="Khalil J.Y.B."/>
            <person name="Rodrigues R."/>
            <person name="Arantes T."/>
            <person name="Assis F."/>
            <person name="Boratto P."/>
            <person name="Andrade M."/>
            <person name="Kroon E.G."/>
            <person name="Ribeiro B."/>
            <person name="Bergier I."/>
            <person name="Seligmann H."/>
            <person name="Ghigo E."/>
            <person name="Colson P."/>
            <person name="Levasseur A."/>
            <person name="Kroemer G."/>
            <person name="Raoult D."/>
            <person name="La Scola B."/>
        </authorList>
    </citation>
    <scope>NUCLEOTIDE SEQUENCE [LARGE SCALE GENOMIC DNA]</scope>
    <source>
        <strain evidence="2">Soda lake</strain>
    </source>
</reference>
<dbReference type="GeneID" id="80518496"/>